<dbReference type="EMBL" id="JAUYZG010000023">
    <property type="protein sequence ID" value="KAK2870708.1"/>
    <property type="molecule type" value="Genomic_DNA"/>
</dbReference>
<gene>
    <name evidence="1" type="ORF">Q8A67_023235</name>
</gene>
<organism evidence="1 2">
    <name type="scientific">Cirrhinus molitorella</name>
    <name type="common">mud carp</name>
    <dbReference type="NCBI Taxonomy" id="172907"/>
    <lineage>
        <taxon>Eukaryota</taxon>
        <taxon>Metazoa</taxon>
        <taxon>Chordata</taxon>
        <taxon>Craniata</taxon>
        <taxon>Vertebrata</taxon>
        <taxon>Euteleostomi</taxon>
        <taxon>Actinopterygii</taxon>
        <taxon>Neopterygii</taxon>
        <taxon>Teleostei</taxon>
        <taxon>Ostariophysi</taxon>
        <taxon>Cypriniformes</taxon>
        <taxon>Cyprinidae</taxon>
        <taxon>Labeoninae</taxon>
        <taxon>Labeonini</taxon>
        <taxon>Cirrhinus</taxon>
    </lineage>
</organism>
<reference evidence="1" key="1">
    <citation type="submission" date="2023-08" db="EMBL/GenBank/DDBJ databases">
        <title>Chromosome-level Genome Assembly of mud carp (Cirrhinus molitorella).</title>
        <authorList>
            <person name="Liu H."/>
        </authorList>
    </citation>
    <scope>NUCLEOTIDE SEQUENCE</scope>
    <source>
        <strain evidence="1">Prfri</strain>
        <tissue evidence="1">Muscle</tissue>
    </source>
</reference>
<accession>A0AA88P762</accession>
<name>A0AA88P762_9TELE</name>
<evidence type="ECO:0000313" key="2">
    <source>
        <dbReference type="Proteomes" id="UP001187343"/>
    </source>
</evidence>
<dbReference type="Proteomes" id="UP001187343">
    <property type="component" value="Unassembled WGS sequence"/>
</dbReference>
<dbReference type="AlphaFoldDB" id="A0AA88P762"/>
<keyword evidence="2" id="KW-1185">Reference proteome</keyword>
<evidence type="ECO:0000313" key="1">
    <source>
        <dbReference type="EMBL" id="KAK2870708.1"/>
    </source>
</evidence>
<comment type="caution">
    <text evidence="1">The sequence shown here is derived from an EMBL/GenBank/DDBJ whole genome shotgun (WGS) entry which is preliminary data.</text>
</comment>
<proteinExistence type="predicted"/>
<sequence length="116" mass="13159">MRPLERQIREWRKTELQRKVTMTCASSSINSSLLYAKPQQSSAKGSRAHLRQDMFSFTSDRNTMPIYSHISSQPLDGSVTFQDDTAIRIWVANSSNELRLGWREGKGLTNRSGLGP</sequence>
<protein>
    <submittedName>
        <fullName evidence="1">Uncharacterized protein</fullName>
    </submittedName>
</protein>